<dbReference type="CDD" id="cd06259">
    <property type="entry name" value="YdcF-like"/>
    <property type="match status" value="1"/>
</dbReference>
<gene>
    <name evidence="2" type="ORF">Pmgp_03120</name>
</gene>
<dbReference type="InterPro" id="IPR051599">
    <property type="entry name" value="Cell_Envelope_Assoc"/>
</dbReference>
<keyword evidence="3" id="KW-1185">Reference proteome</keyword>
<dbReference type="Proteomes" id="UP000297597">
    <property type="component" value="Unassembled WGS sequence"/>
</dbReference>
<dbReference type="GO" id="GO:0005886">
    <property type="term" value="C:plasma membrane"/>
    <property type="evidence" value="ECO:0007669"/>
    <property type="project" value="TreeGrafter"/>
</dbReference>
<dbReference type="EMBL" id="QFFZ01000047">
    <property type="protein sequence ID" value="TEB09463.1"/>
    <property type="molecule type" value="Genomic_DNA"/>
</dbReference>
<accession>A0A4Y7RKT1</accession>
<dbReference type="InterPro" id="IPR003848">
    <property type="entry name" value="DUF218"/>
</dbReference>
<protein>
    <recommendedName>
        <fullName evidence="1">DUF218 domain-containing protein</fullName>
    </recommendedName>
</protein>
<dbReference type="AlphaFoldDB" id="A0A4Y7RKT1"/>
<dbReference type="GO" id="GO:0043164">
    <property type="term" value="P:Gram-negative-bacterium-type cell wall biogenesis"/>
    <property type="evidence" value="ECO:0007669"/>
    <property type="project" value="TreeGrafter"/>
</dbReference>
<dbReference type="OrthoDB" id="9782395at2"/>
<dbReference type="PANTHER" id="PTHR30336">
    <property type="entry name" value="INNER MEMBRANE PROTEIN, PROBABLE PERMEASE"/>
    <property type="match status" value="1"/>
</dbReference>
<name>A0A4Y7RKT1_9FIRM</name>
<dbReference type="GO" id="GO:0000270">
    <property type="term" value="P:peptidoglycan metabolic process"/>
    <property type="evidence" value="ECO:0007669"/>
    <property type="project" value="TreeGrafter"/>
</dbReference>
<feature type="domain" description="DUF218" evidence="1">
    <location>
        <begin position="49"/>
        <end position="154"/>
    </location>
</feature>
<reference evidence="2 3" key="1">
    <citation type="journal article" date="2018" name="Environ. Microbiol.">
        <title>Novel energy conservation strategies and behaviour of Pelotomaculum schinkii driving syntrophic propionate catabolism.</title>
        <authorList>
            <person name="Hidalgo-Ahumada C.A.P."/>
            <person name="Nobu M.K."/>
            <person name="Narihiro T."/>
            <person name="Tamaki H."/>
            <person name="Liu W.T."/>
            <person name="Kamagata Y."/>
            <person name="Stams A.J.M."/>
            <person name="Imachi H."/>
            <person name="Sousa D.Z."/>
        </authorList>
    </citation>
    <scope>NUCLEOTIDE SEQUENCE [LARGE SCALE GENOMIC DNA]</scope>
    <source>
        <strain evidence="2 3">MGP</strain>
    </source>
</reference>
<proteinExistence type="predicted"/>
<organism evidence="2 3">
    <name type="scientific">Pelotomaculum propionicicum</name>
    <dbReference type="NCBI Taxonomy" id="258475"/>
    <lineage>
        <taxon>Bacteria</taxon>
        <taxon>Bacillati</taxon>
        <taxon>Bacillota</taxon>
        <taxon>Clostridia</taxon>
        <taxon>Eubacteriales</taxon>
        <taxon>Desulfotomaculaceae</taxon>
        <taxon>Pelotomaculum</taxon>
    </lineage>
</organism>
<evidence type="ECO:0000313" key="2">
    <source>
        <dbReference type="EMBL" id="TEB09463.1"/>
    </source>
</evidence>
<dbReference type="InterPro" id="IPR014729">
    <property type="entry name" value="Rossmann-like_a/b/a_fold"/>
</dbReference>
<comment type="caution">
    <text evidence="2">The sequence shown here is derived from an EMBL/GenBank/DDBJ whole genome shotgun (WGS) entry which is preliminary data.</text>
</comment>
<sequence length="197" mass="22573">MVEIKRKGWCIAILSGVLLLAVISAMFLHSPWPLMAKLLVVDDKLQKVDVLIVLGGDSERDLYAAELYKKGLAPKIIMSGYGSSAWYMAKRVVSAGVREQDVIVEDKSESTYHNAVYSRNIVLAQNFKSAIIVTSPYHMRRSKLIFERVFRNTGVKLLYSSTKDSGFNVDGRCTSEIDRQIVRSEYIKLVYYWFRYW</sequence>
<dbReference type="RefSeq" id="WP_134214999.1">
    <property type="nucleotide sequence ID" value="NZ_QFFZ01000047.1"/>
</dbReference>
<dbReference type="PANTHER" id="PTHR30336:SF4">
    <property type="entry name" value="ENVELOPE BIOGENESIS FACTOR ELYC"/>
    <property type="match status" value="1"/>
</dbReference>
<dbReference type="Pfam" id="PF02698">
    <property type="entry name" value="DUF218"/>
    <property type="match status" value="1"/>
</dbReference>
<dbReference type="Gene3D" id="3.40.50.620">
    <property type="entry name" value="HUPs"/>
    <property type="match status" value="1"/>
</dbReference>
<evidence type="ECO:0000313" key="3">
    <source>
        <dbReference type="Proteomes" id="UP000297597"/>
    </source>
</evidence>
<evidence type="ECO:0000259" key="1">
    <source>
        <dbReference type="Pfam" id="PF02698"/>
    </source>
</evidence>